<comment type="caution">
    <text evidence="20">The sequence shown here is derived from an EMBL/GenBank/DDBJ whole genome shotgun (WGS) entry which is preliminary data.</text>
</comment>
<evidence type="ECO:0000256" key="2">
    <source>
        <dbReference type="ARBA" id="ARBA00004651"/>
    </source>
</evidence>
<dbReference type="InterPro" id="IPR001789">
    <property type="entry name" value="Sig_transdc_resp-reg_receiver"/>
</dbReference>
<evidence type="ECO:0000256" key="3">
    <source>
        <dbReference type="ARBA" id="ARBA00012438"/>
    </source>
</evidence>
<dbReference type="CDD" id="cd19410">
    <property type="entry name" value="HK9-like_sensor"/>
    <property type="match status" value="1"/>
</dbReference>
<evidence type="ECO:0000256" key="9">
    <source>
        <dbReference type="ARBA" id="ARBA00022840"/>
    </source>
</evidence>
<evidence type="ECO:0000259" key="19">
    <source>
        <dbReference type="PROSITE" id="PS50894"/>
    </source>
</evidence>
<evidence type="ECO:0000256" key="7">
    <source>
        <dbReference type="ARBA" id="ARBA00022741"/>
    </source>
</evidence>
<keyword evidence="21" id="KW-1185">Reference proteome</keyword>
<dbReference type="SMART" id="SM00073">
    <property type="entry name" value="HPT"/>
    <property type="match status" value="1"/>
</dbReference>
<evidence type="ECO:0000256" key="10">
    <source>
        <dbReference type="ARBA" id="ARBA00022989"/>
    </source>
</evidence>
<proteinExistence type="predicted"/>
<evidence type="ECO:0000313" key="21">
    <source>
        <dbReference type="Proteomes" id="UP001589608"/>
    </source>
</evidence>
<dbReference type="Pfam" id="PF01627">
    <property type="entry name" value="Hpt"/>
    <property type="match status" value="1"/>
</dbReference>
<dbReference type="PROSITE" id="PS50110">
    <property type="entry name" value="RESPONSE_REGULATORY"/>
    <property type="match status" value="2"/>
</dbReference>
<dbReference type="InterPro" id="IPR005467">
    <property type="entry name" value="His_kinase_dom"/>
</dbReference>
<evidence type="ECO:0000256" key="8">
    <source>
        <dbReference type="ARBA" id="ARBA00022777"/>
    </source>
</evidence>
<dbReference type="PRINTS" id="PR00344">
    <property type="entry name" value="BCTRLSENSOR"/>
</dbReference>
<keyword evidence="11" id="KW-0902">Two-component regulatory system</keyword>
<dbReference type="InterPro" id="IPR008207">
    <property type="entry name" value="Sig_transdc_His_kin_Hpt_dom"/>
</dbReference>
<keyword evidence="10 16" id="KW-1133">Transmembrane helix</keyword>
<accession>A0ABV5MAK0</accession>
<keyword evidence="7" id="KW-0547">Nucleotide-binding</keyword>
<evidence type="ECO:0000256" key="6">
    <source>
        <dbReference type="ARBA" id="ARBA00022692"/>
    </source>
</evidence>
<dbReference type="InterPro" id="IPR036097">
    <property type="entry name" value="HisK_dim/P_sf"/>
</dbReference>
<feature type="region of interest" description="Disordered" evidence="15">
    <location>
        <begin position="798"/>
        <end position="820"/>
    </location>
</feature>
<feature type="modified residue" description="4-aspartylphosphate" evidence="14">
    <location>
        <position position="594"/>
    </location>
</feature>
<evidence type="ECO:0000256" key="12">
    <source>
        <dbReference type="ARBA" id="ARBA00023136"/>
    </source>
</evidence>
<evidence type="ECO:0000313" key="20">
    <source>
        <dbReference type="EMBL" id="MFB9445713.1"/>
    </source>
</evidence>
<organism evidence="20 21">
    <name type="scientific">Dactylosporangium vinaceum</name>
    <dbReference type="NCBI Taxonomy" id="53362"/>
    <lineage>
        <taxon>Bacteria</taxon>
        <taxon>Bacillati</taxon>
        <taxon>Actinomycetota</taxon>
        <taxon>Actinomycetes</taxon>
        <taxon>Micromonosporales</taxon>
        <taxon>Micromonosporaceae</taxon>
        <taxon>Dactylosporangium</taxon>
    </lineage>
</organism>
<feature type="domain" description="HPt" evidence="19">
    <location>
        <begin position="840"/>
        <end position="933"/>
    </location>
</feature>
<keyword evidence="12 16" id="KW-0472">Membrane</keyword>
<dbReference type="SUPFAM" id="SSF55874">
    <property type="entry name" value="ATPase domain of HSP90 chaperone/DNA topoisomerase II/histidine kinase"/>
    <property type="match status" value="1"/>
</dbReference>
<dbReference type="InterPro" id="IPR003661">
    <property type="entry name" value="HisK_dim/P_dom"/>
</dbReference>
<dbReference type="Pfam" id="PF05227">
    <property type="entry name" value="CHASE3"/>
    <property type="match status" value="1"/>
</dbReference>
<dbReference type="SUPFAM" id="SSF47384">
    <property type="entry name" value="Homodimeric domain of signal transducing histidine kinase"/>
    <property type="match status" value="1"/>
</dbReference>
<sequence length="940" mass="97965">MARLLAAGYVLAIGGLLLVGGSAYIRIGELLDARAGVEAGHAMLDDLDALQDGLQDAERGQRGFVITGNERYLAPYTSAVAAIPLTMQRLQSRTAGDPLQRAAVGALVEPVQDKLAELAQTIWLRRAQGFAAAQTVVDTDRGARDMAAIERGVGEIRARQLRQVDADQRASAAAAASTRRSILGITLGTALLTALGAWWATRAVSRPIAAVTAAARRVATGSAAPPGDGVPVLAGVSRAGGVSVLDGVPPAGGVSGRDGVAGGSRGSLWREPAELAEMADAVDEATRVVLHARDEAMAATQAKSAFLATMSHEIRTPMNAVIGLTGLLLDTDLSAEQRDLAATVRDSGEALLAIINDILDFSKIEAGQLELEDAVFDLRECVDSALALVAMPAADKGLELVADVADGPPLCGDVTRLRQILVNLLSNAVKFTSSGEVIVTGSYVLEEPQARVTVAVTDTGIGIPPDRIDRLFRSFSQVDASTTRTYGGTGLGLAISRRLARAMGGDLTVSSRAGVGSTFTLTAVLKISPTPPSRAVASGDLTGRRALIVDDNAANRRVLRAQLAGWGMECVAAPTPGEALALAESDRFDVALLDMHMPDMDGADLAARLRPLADIPMILLSSVNAHADRDRLGRFAAVLSKPARAAALQSTLARVLNGGPESSAAQDVSVVPPVRPLRILVAEDNQVNQTVATMMLAKLGHRADVAANGAEALEAVRRVQYDVVLMDVQMPVLDGLDATRRIRAELAPDRQPYIIALTASALIEDRAACEAAGMDDYLTKPMRPTDLSAVLHSFISAHSTVETEPSPPEPSAPSPSADGLEDDIRARVRELTDDDPSPQELALVGRVLGSFCTKAPDTLGRLTDAVGAGDSAAAVSAAHTLTGAAGNVGAAVLARLSSDFETQARTGLPPDATDALDRLRGELDRVVAAVGAVREQLERT</sequence>
<gene>
    <name evidence="20" type="ORF">ACFFTR_21755</name>
</gene>
<dbReference type="InterPro" id="IPR036890">
    <property type="entry name" value="HATPase_C_sf"/>
</dbReference>
<keyword evidence="8" id="KW-0808">Transferase</keyword>
<keyword evidence="8" id="KW-0418">Kinase</keyword>
<comment type="subcellular location">
    <subcellularLocation>
        <location evidence="2">Cell membrane</location>
        <topology evidence="2">Multi-pass membrane protein</topology>
    </subcellularLocation>
</comment>
<evidence type="ECO:0000256" key="4">
    <source>
        <dbReference type="ARBA" id="ARBA00022475"/>
    </source>
</evidence>
<evidence type="ECO:0000259" key="18">
    <source>
        <dbReference type="PROSITE" id="PS50110"/>
    </source>
</evidence>
<dbReference type="Proteomes" id="UP001589608">
    <property type="component" value="Unassembled WGS sequence"/>
</dbReference>
<dbReference type="SUPFAM" id="SSF47226">
    <property type="entry name" value="Histidine-containing phosphotransfer domain, HPT domain"/>
    <property type="match status" value="1"/>
</dbReference>
<dbReference type="EMBL" id="JBHMCA010000043">
    <property type="protein sequence ID" value="MFB9445713.1"/>
    <property type="molecule type" value="Genomic_DNA"/>
</dbReference>
<feature type="domain" description="Response regulatory" evidence="18">
    <location>
        <begin position="545"/>
        <end position="656"/>
    </location>
</feature>
<dbReference type="Gene3D" id="3.30.565.10">
    <property type="entry name" value="Histidine kinase-like ATPase, C-terminal domain"/>
    <property type="match status" value="1"/>
</dbReference>
<evidence type="ECO:0000256" key="14">
    <source>
        <dbReference type="PROSITE-ProRule" id="PRU00169"/>
    </source>
</evidence>
<dbReference type="SMART" id="SM00388">
    <property type="entry name" value="HisKA"/>
    <property type="match status" value="1"/>
</dbReference>
<dbReference type="RefSeq" id="WP_223093209.1">
    <property type="nucleotide sequence ID" value="NZ_CP061913.1"/>
</dbReference>
<keyword evidence="9" id="KW-0067">ATP-binding</keyword>
<dbReference type="InterPro" id="IPR007891">
    <property type="entry name" value="CHASE3"/>
</dbReference>
<dbReference type="EC" id="2.7.13.3" evidence="3"/>
<dbReference type="Pfam" id="PF02518">
    <property type="entry name" value="HATPase_c"/>
    <property type="match status" value="1"/>
</dbReference>
<feature type="transmembrane region" description="Helical" evidence="16">
    <location>
        <begin position="6"/>
        <end position="25"/>
    </location>
</feature>
<feature type="domain" description="Response regulatory" evidence="18">
    <location>
        <begin position="678"/>
        <end position="795"/>
    </location>
</feature>
<evidence type="ECO:0000256" key="5">
    <source>
        <dbReference type="ARBA" id="ARBA00022553"/>
    </source>
</evidence>
<dbReference type="CDD" id="cd17546">
    <property type="entry name" value="REC_hyHK_CKI1_RcsC-like"/>
    <property type="match status" value="2"/>
</dbReference>
<evidence type="ECO:0000256" key="1">
    <source>
        <dbReference type="ARBA" id="ARBA00000085"/>
    </source>
</evidence>
<dbReference type="PROSITE" id="PS50109">
    <property type="entry name" value="HIS_KIN"/>
    <property type="match status" value="1"/>
</dbReference>
<dbReference type="Pfam" id="PF00072">
    <property type="entry name" value="Response_reg"/>
    <property type="match status" value="2"/>
</dbReference>
<comment type="catalytic activity">
    <reaction evidence="1">
        <text>ATP + protein L-histidine = ADP + protein N-phospho-L-histidine.</text>
        <dbReference type="EC" id="2.7.13.3"/>
    </reaction>
</comment>
<dbReference type="InterPro" id="IPR003594">
    <property type="entry name" value="HATPase_dom"/>
</dbReference>
<keyword evidence="4" id="KW-1003">Cell membrane</keyword>
<dbReference type="SMART" id="SM00387">
    <property type="entry name" value="HATPase_c"/>
    <property type="match status" value="1"/>
</dbReference>
<dbReference type="InterPro" id="IPR004358">
    <property type="entry name" value="Sig_transdc_His_kin-like_C"/>
</dbReference>
<name>A0ABV5MAK0_9ACTN</name>
<dbReference type="SUPFAM" id="SSF52172">
    <property type="entry name" value="CheY-like"/>
    <property type="match status" value="2"/>
</dbReference>
<dbReference type="CDD" id="cd00082">
    <property type="entry name" value="HisKA"/>
    <property type="match status" value="1"/>
</dbReference>
<evidence type="ECO:0000259" key="17">
    <source>
        <dbReference type="PROSITE" id="PS50109"/>
    </source>
</evidence>
<feature type="modified residue" description="Phosphohistidine" evidence="13">
    <location>
        <position position="879"/>
    </location>
</feature>
<dbReference type="SMART" id="SM00448">
    <property type="entry name" value="REC"/>
    <property type="match status" value="2"/>
</dbReference>
<dbReference type="Gene3D" id="3.40.50.2300">
    <property type="match status" value="2"/>
</dbReference>
<evidence type="ECO:0000256" key="11">
    <source>
        <dbReference type="ARBA" id="ARBA00023012"/>
    </source>
</evidence>
<dbReference type="Gene3D" id="1.20.120.160">
    <property type="entry name" value="HPT domain"/>
    <property type="match status" value="1"/>
</dbReference>
<dbReference type="InterPro" id="IPR011006">
    <property type="entry name" value="CheY-like_superfamily"/>
</dbReference>
<evidence type="ECO:0000256" key="15">
    <source>
        <dbReference type="SAM" id="MobiDB-lite"/>
    </source>
</evidence>
<dbReference type="PANTHER" id="PTHR45339">
    <property type="entry name" value="HYBRID SIGNAL TRANSDUCTION HISTIDINE KINASE J"/>
    <property type="match status" value="1"/>
</dbReference>
<keyword evidence="6 16" id="KW-0812">Transmembrane</keyword>
<dbReference type="PROSITE" id="PS50894">
    <property type="entry name" value="HPT"/>
    <property type="match status" value="1"/>
</dbReference>
<reference evidence="20 21" key="1">
    <citation type="submission" date="2024-09" db="EMBL/GenBank/DDBJ databases">
        <authorList>
            <person name="Sun Q."/>
            <person name="Mori K."/>
        </authorList>
    </citation>
    <scope>NUCLEOTIDE SEQUENCE [LARGE SCALE GENOMIC DNA]</scope>
    <source>
        <strain evidence="20 21">JCM 3307</strain>
    </source>
</reference>
<dbReference type="Gene3D" id="6.10.340.10">
    <property type="match status" value="1"/>
</dbReference>
<keyword evidence="5 14" id="KW-0597">Phosphoprotein</keyword>
<evidence type="ECO:0000256" key="13">
    <source>
        <dbReference type="PROSITE-ProRule" id="PRU00110"/>
    </source>
</evidence>
<dbReference type="Pfam" id="PF00512">
    <property type="entry name" value="HisKA"/>
    <property type="match status" value="1"/>
</dbReference>
<feature type="modified residue" description="4-aspartylphosphate" evidence="14">
    <location>
        <position position="727"/>
    </location>
</feature>
<dbReference type="Gene3D" id="1.10.287.130">
    <property type="match status" value="1"/>
</dbReference>
<dbReference type="CDD" id="cd16922">
    <property type="entry name" value="HATPase_EvgS-ArcB-TorS-like"/>
    <property type="match status" value="1"/>
</dbReference>
<feature type="domain" description="Histidine kinase" evidence="17">
    <location>
        <begin position="309"/>
        <end position="527"/>
    </location>
</feature>
<dbReference type="PANTHER" id="PTHR45339:SF1">
    <property type="entry name" value="HYBRID SIGNAL TRANSDUCTION HISTIDINE KINASE J"/>
    <property type="match status" value="1"/>
</dbReference>
<dbReference type="InterPro" id="IPR036641">
    <property type="entry name" value="HPT_dom_sf"/>
</dbReference>
<evidence type="ECO:0000256" key="16">
    <source>
        <dbReference type="SAM" id="Phobius"/>
    </source>
</evidence>
<protein>
    <recommendedName>
        <fullName evidence="3">histidine kinase</fullName>
        <ecNumber evidence="3">2.7.13.3</ecNumber>
    </recommendedName>
</protein>